<dbReference type="AlphaFoldDB" id="A0A3B0V8Q2"/>
<dbReference type="Gene3D" id="3.40.50.1100">
    <property type="match status" value="1"/>
</dbReference>
<keyword evidence="2" id="KW-0456">Lyase</keyword>
<evidence type="ECO:0000313" key="2">
    <source>
        <dbReference type="EMBL" id="VAW34507.1"/>
    </source>
</evidence>
<dbReference type="InterPro" id="IPR036052">
    <property type="entry name" value="TrpB-like_PALP_sf"/>
</dbReference>
<sequence length="78" mass="8142">SAYRLVAAREGIFCEPASAASIAGVIKMRESGVLNDGDTVVCTLTGHGLKDPDTAMSVSVQPLKVPADLARIVEVMEL</sequence>
<proteinExistence type="predicted"/>
<feature type="domain" description="Tryptophan synthase beta chain-like PALP" evidence="1">
    <location>
        <begin position="2"/>
        <end position="46"/>
    </location>
</feature>
<dbReference type="InterPro" id="IPR001926">
    <property type="entry name" value="TrpB-like_PALP"/>
</dbReference>
<accession>A0A3B0V8Q2</accession>
<organism evidence="2">
    <name type="scientific">hydrothermal vent metagenome</name>
    <dbReference type="NCBI Taxonomy" id="652676"/>
    <lineage>
        <taxon>unclassified sequences</taxon>
        <taxon>metagenomes</taxon>
        <taxon>ecological metagenomes</taxon>
    </lineage>
</organism>
<dbReference type="EMBL" id="UOEZ01000004">
    <property type="protein sequence ID" value="VAW34507.1"/>
    <property type="molecule type" value="Genomic_DNA"/>
</dbReference>
<dbReference type="EC" id="4.2.3.1" evidence="2"/>
<dbReference type="SUPFAM" id="SSF53686">
    <property type="entry name" value="Tryptophan synthase beta subunit-like PLP-dependent enzymes"/>
    <property type="match status" value="1"/>
</dbReference>
<dbReference type="Pfam" id="PF00291">
    <property type="entry name" value="PALP"/>
    <property type="match status" value="1"/>
</dbReference>
<reference evidence="2" key="1">
    <citation type="submission" date="2018-06" db="EMBL/GenBank/DDBJ databases">
        <authorList>
            <person name="Zhirakovskaya E."/>
        </authorList>
    </citation>
    <scope>NUCLEOTIDE SEQUENCE</scope>
</reference>
<dbReference type="GO" id="GO:0004795">
    <property type="term" value="F:threonine synthase activity"/>
    <property type="evidence" value="ECO:0007669"/>
    <property type="project" value="UniProtKB-EC"/>
</dbReference>
<evidence type="ECO:0000259" key="1">
    <source>
        <dbReference type="Pfam" id="PF00291"/>
    </source>
</evidence>
<name>A0A3B0V8Q2_9ZZZZ</name>
<feature type="non-terminal residue" evidence="2">
    <location>
        <position position="1"/>
    </location>
</feature>
<gene>
    <name evidence="2" type="ORF">MNBD_DELTA02-766</name>
</gene>
<protein>
    <submittedName>
        <fullName evidence="2">Threonine synthase</fullName>
        <ecNumber evidence="2">4.2.3.1</ecNumber>
    </submittedName>
</protein>